<name>A0A3N0GPJ1_9ACTN</name>
<dbReference type="GO" id="GO:0016646">
    <property type="term" value="F:oxidoreductase activity, acting on the CH-NH group of donors, NAD or NADP as acceptor"/>
    <property type="evidence" value="ECO:0007669"/>
    <property type="project" value="UniProtKB-ARBA"/>
</dbReference>
<sequence length="165" mass="17500">MTIHSSNPFATEPDPVRRFRGRLGGAVSLWTTGAGAARAGLTVASVMVANGSPGRLLGLLDPDATLTEELLRTGLGVVQLLEWDDRDLADAFGGVAPAPGGPFVGGTWQETDHGPLLEGRTHALVAVESAVEVGWSLLVTTTTEQVVVVEERRPLEHRRGRYLTP</sequence>
<dbReference type="Proteomes" id="UP000279994">
    <property type="component" value="Unassembled WGS sequence"/>
</dbReference>
<dbReference type="OrthoDB" id="3394673at2"/>
<proteinExistence type="predicted"/>
<feature type="domain" description="Flavin reductase like" evidence="1">
    <location>
        <begin position="20"/>
        <end position="164"/>
    </location>
</feature>
<organism evidence="2 3">
    <name type="scientific">Nocardioides pocheonensis</name>
    <dbReference type="NCBI Taxonomy" id="661485"/>
    <lineage>
        <taxon>Bacteria</taxon>
        <taxon>Bacillati</taxon>
        <taxon>Actinomycetota</taxon>
        <taxon>Actinomycetes</taxon>
        <taxon>Propionibacteriales</taxon>
        <taxon>Nocardioidaceae</taxon>
        <taxon>Nocardioides</taxon>
    </lineage>
</organism>
<dbReference type="InterPro" id="IPR012349">
    <property type="entry name" value="Split_barrel_FMN-bd"/>
</dbReference>
<evidence type="ECO:0000259" key="1">
    <source>
        <dbReference type="SMART" id="SM00903"/>
    </source>
</evidence>
<dbReference type="RefSeq" id="WP_123223543.1">
    <property type="nucleotide sequence ID" value="NZ_RJSF01000040.1"/>
</dbReference>
<dbReference type="GO" id="GO:0010181">
    <property type="term" value="F:FMN binding"/>
    <property type="evidence" value="ECO:0007669"/>
    <property type="project" value="InterPro"/>
</dbReference>
<dbReference type="InterPro" id="IPR002563">
    <property type="entry name" value="Flavin_Rdtase-like_dom"/>
</dbReference>
<accession>A0A3N0GPJ1</accession>
<protein>
    <submittedName>
        <fullName evidence="2">Flavin reductase</fullName>
    </submittedName>
</protein>
<dbReference type="AlphaFoldDB" id="A0A3N0GPJ1"/>
<keyword evidence="3" id="KW-1185">Reference proteome</keyword>
<dbReference type="Gene3D" id="2.30.110.10">
    <property type="entry name" value="Electron Transport, Fmn-binding Protein, Chain A"/>
    <property type="match status" value="1"/>
</dbReference>
<comment type="caution">
    <text evidence="2">The sequence shown here is derived from an EMBL/GenBank/DDBJ whole genome shotgun (WGS) entry which is preliminary data.</text>
</comment>
<gene>
    <name evidence="2" type="ORF">EFL26_14510</name>
</gene>
<dbReference type="SUPFAM" id="SSF50475">
    <property type="entry name" value="FMN-binding split barrel"/>
    <property type="match status" value="1"/>
</dbReference>
<evidence type="ECO:0000313" key="2">
    <source>
        <dbReference type="EMBL" id="RNM14136.1"/>
    </source>
</evidence>
<dbReference type="SMART" id="SM00903">
    <property type="entry name" value="Flavin_Reduct"/>
    <property type="match status" value="1"/>
</dbReference>
<dbReference type="Pfam" id="PF01613">
    <property type="entry name" value="Flavin_Reduct"/>
    <property type="match status" value="1"/>
</dbReference>
<evidence type="ECO:0000313" key="3">
    <source>
        <dbReference type="Proteomes" id="UP000279994"/>
    </source>
</evidence>
<reference evidence="2 3" key="1">
    <citation type="submission" date="2018-11" db="EMBL/GenBank/DDBJ databases">
        <authorList>
            <person name="Li F."/>
        </authorList>
    </citation>
    <scope>NUCLEOTIDE SEQUENCE [LARGE SCALE GENOMIC DNA]</scope>
    <source>
        <strain evidence="2 3">Gsoil 818</strain>
    </source>
</reference>
<dbReference type="EMBL" id="RJSF01000040">
    <property type="protein sequence ID" value="RNM14136.1"/>
    <property type="molecule type" value="Genomic_DNA"/>
</dbReference>